<dbReference type="EMBL" id="HBFR01020399">
    <property type="protein sequence ID" value="CAD8887484.1"/>
    <property type="molecule type" value="Transcribed_RNA"/>
</dbReference>
<keyword evidence="1" id="KW-0472">Membrane</keyword>
<name>A0A7S1BHF2_9STRA</name>
<evidence type="ECO:0000256" key="1">
    <source>
        <dbReference type="SAM" id="Phobius"/>
    </source>
</evidence>
<accession>A0A7S1BHF2</accession>
<reference evidence="2" key="1">
    <citation type="submission" date="2021-01" db="EMBL/GenBank/DDBJ databases">
        <authorList>
            <person name="Corre E."/>
            <person name="Pelletier E."/>
            <person name="Niang G."/>
            <person name="Scheremetjew M."/>
            <person name="Finn R."/>
            <person name="Kale V."/>
            <person name="Holt S."/>
            <person name="Cochrane G."/>
            <person name="Meng A."/>
            <person name="Brown T."/>
            <person name="Cohen L."/>
        </authorList>
    </citation>
    <scope>NUCLEOTIDE SEQUENCE</scope>
    <source>
        <strain evidence="2">308</strain>
    </source>
</reference>
<evidence type="ECO:0000313" key="2">
    <source>
        <dbReference type="EMBL" id="CAD8887484.1"/>
    </source>
</evidence>
<organism evidence="2">
    <name type="scientific">Corethron hystrix</name>
    <dbReference type="NCBI Taxonomy" id="216773"/>
    <lineage>
        <taxon>Eukaryota</taxon>
        <taxon>Sar</taxon>
        <taxon>Stramenopiles</taxon>
        <taxon>Ochrophyta</taxon>
        <taxon>Bacillariophyta</taxon>
        <taxon>Coscinodiscophyceae</taxon>
        <taxon>Corethrophycidae</taxon>
        <taxon>Corethrales</taxon>
        <taxon>Corethraceae</taxon>
        <taxon>Corethron</taxon>
    </lineage>
</organism>
<proteinExistence type="predicted"/>
<protein>
    <submittedName>
        <fullName evidence="2">Uncharacterized protein</fullName>
    </submittedName>
</protein>
<keyword evidence="1" id="KW-1133">Transmembrane helix</keyword>
<keyword evidence="1" id="KW-0812">Transmembrane</keyword>
<feature type="transmembrane region" description="Helical" evidence="1">
    <location>
        <begin position="116"/>
        <end position="141"/>
    </location>
</feature>
<dbReference type="AlphaFoldDB" id="A0A7S1BHF2"/>
<sequence>MLPVLILIVPPSIIGGGYGFWCFGHSTALSLFQQTAKSVPGAAKPSPSPPHSQCAGSYAAGLSTCVGTYALLVSQFHRVEGAAGAQYVPSHKRTTPAQFHPPKTVAEAFQRVGKPLLLRAGAGGAALFCAGLAQTFVALSISNSDSKSR</sequence>
<gene>
    <name evidence="2" type="ORF">CHYS00102_LOCUS14682</name>
</gene>